<dbReference type="InterPro" id="IPR013325">
    <property type="entry name" value="RNA_pol_sigma_r2"/>
</dbReference>
<dbReference type="PANTHER" id="PTHR43133">
    <property type="entry name" value="RNA POLYMERASE ECF-TYPE SIGMA FACTO"/>
    <property type="match status" value="1"/>
</dbReference>
<dbReference type="Gene3D" id="1.10.10.10">
    <property type="entry name" value="Winged helix-like DNA-binding domain superfamily/Winged helix DNA-binding domain"/>
    <property type="match status" value="1"/>
</dbReference>
<dbReference type="AlphaFoldDB" id="A0AB34R358"/>
<dbReference type="PANTHER" id="PTHR43133:SF46">
    <property type="entry name" value="RNA POLYMERASE SIGMA-70 FACTOR ECF SUBFAMILY"/>
    <property type="match status" value="1"/>
</dbReference>
<evidence type="ECO:0000256" key="4">
    <source>
        <dbReference type="ARBA" id="ARBA00023163"/>
    </source>
</evidence>
<feature type="domain" description="RNA polymerase sigma-70 region 2" evidence="5">
    <location>
        <begin position="16"/>
        <end position="82"/>
    </location>
</feature>
<dbReference type="SUPFAM" id="SSF88659">
    <property type="entry name" value="Sigma3 and sigma4 domains of RNA polymerase sigma factors"/>
    <property type="match status" value="1"/>
</dbReference>
<dbReference type="InterPro" id="IPR007627">
    <property type="entry name" value="RNA_pol_sigma70_r2"/>
</dbReference>
<evidence type="ECO:0000256" key="2">
    <source>
        <dbReference type="ARBA" id="ARBA00023015"/>
    </source>
</evidence>
<dbReference type="InterPro" id="IPR036388">
    <property type="entry name" value="WH-like_DNA-bd_sf"/>
</dbReference>
<dbReference type="EMBL" id="JPIT01000018">
    <property type="protein sequence ID" value="KIO45482.1"/>
    <property type="molecule type" value="Genomic_DNA"/>
</dbReference>
<dbReference type="Proteomes" id="UP000031937">
    <property type="component" value="Unassembled WGS sequence"/>
</dbReference>
<dbReference type="InterPro" id="IPR013324">
    <property type="entry name" value="RNA_pol_sigma_r3/r4-like"/>
</dbReference>
<dbReference type="InterPro" id="IPR039425">
    <property type="entry name" value="RNA_pol_sigma-70-like"/>
</dbReference>
<keyword evidence="4" id="KW-0804">Transcription</keyword>
<dbReference type="SUPFAM" id="SSF88946">
    <property type="entry name" value="Sigma2 domain of RNA polymerase sigma factors"/>
    <property type="match status" value="1"/>
</dbReference>
<dbReference type="Pfam" id="PF08281">
    <property type="entry name" value="Sigma70_r4_2"/>
    <property type="match status" value="1"/>
</dbReference>
<dbReference type="InterPro" id="IPR013249">
    <property type="entry name" value="RNA_pol_sigma70_r4_t2"/>
</dbReference>
<dbReference type="Gene3D" id="1.10.1740.10">
    <property type="match status" value="1"/>
</dbReference>
<name>A0AB34R358_9PORP</name>
<evidence type="ECO:0008006" key="9">
    <source>
        <dbReference type="Google" id="ProtNLM"/>
    </source>
</evidence>
<dbReference type="Pfam" id="PF04542">
    <property type="entry name" value="Sigma70_r2"/>
    <property type="match status" value="1"/>
</dbReference>
<evidence type="ECO:0000256" key="3">
    <source>
        <dbReference type="ARBA" id="ARBA00023082"/>
    </source>
</evidence>
<sequence length="182" mass="21150">MVCVENNNGIKDYTLIFEQYYRRLVYFAYRLLKDREAGEDVVQDVFVMLFEKGVPFENSDLLKSFLYITVRNRCLDYLKHRKVVEKHQADSLLVGKEPSHDSIWAALVESETLSIVKEAIDQLPCECAKVMHLVLLEYNSTEIAEKLDVEPSTVRAQKQRGLLLLKKYIPQHLFVFVFGGMI</sequence>
<dbReference type="NCBIfam" id="TIGR02937">
    <property type="entry name" value="sigma70-ECF"/>
    <property type="match status" value="1"/>
</dbReference>
<keyword evidence="3" id="KW-0731">Sigma factor</keyword>
<dbReference type="InterPro" id="IPR014284">
    <property type="entry name" value="RNA_pol_sigma-70_dom"/>
</dbReference>
<dbReference type="GO" id="GO:0003677">
    <property type="term" value="F:DNA binding"/>
    <property type="evidence" value="ECO:0007669"/>
    <property type="project" value="InterPro"/>
</dbReference>
<reference evidence="7 8" key="1">
    <citation type="submission" date="2014-07" db="EMBL/GenBank/DDBJ databases">
        <title>Porphyromonadaceae bacterium OUH 334697 = ATCC BAA-2682 = DSM 28341 draft genome.</title>
        <authorList>
            <person name="Sydenham T.V."/>
            <person name="Hasman H."/>
            <person name="Justesen U.S."/>
        </authorList>
    </citation>
    <scope>NUCLEOTIDE SEQUENCE [LARGE SCALE GENOMIC DNA]</scope>
    <source>
        <strain evidence="7 8">OUH 334697</strain>
    </source>
</reference>
<organism evidence="7 8">
    <name type="scientific">Sanguibacteroides justesenii</name>
    <dbReference type="NCBI Taxonomy" id="1547597"/>
    <lineage>
        <taxon>Bacteria</taxon>
        <taxon>Pseudomonadati</taxon>
        <taxon>Bacteroidota</taxon>
        <taxon>Bacteroidia</taxon>
        <taxon>Bacteroidales</taxon>
        <taxon>Porphyromonadaceae</taxon>
        <taxon>Sanguibacteroides</taxon>
    </lineage>
</organism>
<accession>A0AB34R358</accession>
<feature type="domain" description="RNA polymerase sigma factor 70 region 4 type 2" evidence="6">
    <location>
        <begin position="116"/>
        <end position="163"/>
    </location>
</feature>
<evidence type="ECO:0000259" key="5">
    <source>
        <dbReference type="Pfam" id="PF04542"/>
    </source>
</evidence>
<dbReference type="GO" id="GO:0006352">
    <property type="term" value="P:DNA-templated transcription initiation"/>
    <property type="evidence" value="ECO:0007669"/>
    <property type="project" value="InterPro"/>
</dbReference>
<evidence type="ECO:0000259" key="6">
    <source>
        <dbReference type="Pfam" id="PF08281"/>
    </source>
</evidence>
<gene>
    <name evidence="7" type="ORF">IE90_08755</name>
</gene>
<proteinExistence type="inferred from homology"/>
<evidence type="ECO:0000313" key="7">
    <source>
        <dbReference type="EMBL" id="KIO45482.1"/>
    </source>
</evidence>
<comment type="caution">
    <text evidence="7">The sequence shown here is derived from an EMBL/GenBank/DDBJ whole genome shotgun (WGS) entry which is preliminary data.</text>
</comment>
<comment type="similarity">
    <text evidence="1">Belongs to the sigma-70 factor family. ECF subfamily.</text>
</comment>
<evidence type="ECO:0000256" key="1">
    <source>
        <dbReference type="ARBA" id="ARBA00010641"/>
    </source>
</evidence>
<keyword evidence="2" id="KW-0805">Transcription regulation</keyword>
<evidence type="ECO:0000313" key="8">
    <source>
        <dbReference type="Proteomes" id="UP000031937"/>
    </source>
</evidence>
<protein>
    <recommendedName>
        <fullName evidence="9">RNA polymerase sigma-70 factor</fullName>
    </recommendedName>
</protein>
<dbReference type="GO" id="GO:0016987">
    <property type="term" value="F:sigma factor activity"/>
    <property type="evidence" value="ECO:0007669"/>
    <property type="project" value="UniProtKB-KW"/>
</dbReference>